<evidence type="ECO:0000313" key="9">
    <source>
        <dbReference type="Proteomes" id="UP000736672"/>
    </source>
</evidence>
<name>A0A9P9H929_FUSSL</name>
<dbReference type="OrthoDB" id="10253709at2759"/>
<dbReference type="Pfam" id="PF00153">
    <property type="entry name" value="Mito_carr"/>
    <property type="match status" value="2"/>
</dbReference>
<dbReference type="GO" id="GO:0005371">
    <property type="term" value="F:tricarboxylate secondary active transmembrane transporter activity"/>
    <property type="evidence" value="ECO:0007669"/>
    <property type="project" value="TreeGrafter"/>
</dbReference>
<dbReference type="InterPro" id="IPR053017">
    <property type="entry name" value="Mito_Cit/Oxoglu_Carrier"/>
</dbReference>
<comment type="subcellular location">
    <subcellularLocation>
        <location evidence="1">Membrane</location>
        <topology evidence="1">Multi-pass membrane protein</topology>
    </subcellularLocation>
</comment>
<keyword evidence="9" id="KW-1185">Reference proteome</keyword>
<dbReference type="SUPFAM" id="SSF103506">
    <property type="entry name" value="Mitochondrial carrier"/>
    <property type="match status" value="1"/>
</dbReference>
<evidence type="ECO:0000256" key="1">
    <source>
        <dbReference type="ARBA" id="ARBA00004141"/>
    </source>
</evidence>
<organism evidence="8 9">
    <name type="scientific">Fusarium solani</name>
    <name type="common">Filamentous fungus</name>
    <dbReference type="NCBI Taxonomy" id="169388"/>
    <lineage>
        <taxon>Eukaryota</taxon>
        <taxon>Fungi</taxon>
        <taxon>Dikarya</taxon>
        <taxon>Ascomycota</taxon>
        <taxon>Pezizomycotina</taxon>
        <taxon>Sordariomycetes</taxon>
        <taxon>Hypocreomycetidae</taxon>
        <taxon>Hypocreales</taxon>
        <taxon>Nectriaceae</taxon>
        <taxon>Fusarium</taxon>
        <taxon>Fusarium solani species complex</taxon>
    </lineage>
</organism>
<dbReference type="Gene3D" id="1.50.40.10">
    <property type="entry name" value="Mitochondrial carrier domain"/>
    <property type="match status" value="1"/>
</dbReference>
<keyword evidence="4" id="KW-1133">Transmembrane helix</keyword>
<keyword evidence="7" id="KW-0813">Transport</keyword>
<dbReference type="GO" id="GO:0016020">
    <property type="term" value="C:membrane"/>
    <property type="evidence" value="ECO:0007669"/>
    <property type="project" value="UniProtKB-SubCell"/>
</dbReference>
<dbReference type="PANTHER" id="PTHR46982:SF1">
    <property type="entry name" value="CITRATE_OXOGLUTARATE CARRIER PROTEIN"/>
    <property type="match status" value="1"/>
</dbReference>
<dbReference type="Proteomes" id="UP000736672">
    <property type="component" value="Unassembled WGS sequence"/>
</dbReference>
<comment type="similarity">
    <text evidence="7">Belongs to the mitochondrial carrier (TC 2.A.29) family.</text>
</comment>
<accession>A0A9P9H929</accession>
<evidence type="ECO:0000256" key="6">
    <source>
        <dbReference type="PROSITE-ProRule" id="PRU00282"/>
    </source>
</evidence>
<evidence type="ECO:0000256" key="4">
    <source>
        <dbReference type="ARBA" id="ARBA00022989"/>
    </source>
</evidence>
<dbReference type="PANTHER" id="PTHR46982">
    <property type="entry name" value="CITRATE/OXOGLUTARATE CARRIER PROTEIN"/>
    <property type="match status" value="1"/>
</dbReference>
<evidence type="ECO:0000313" key="8">
    <source>
        <dbReference type="EMBL" id="KAH7252981.1"/>
    </source>
</evidence>
<dbReference type="EMBL" id="JAGTJS010000011">
    <property type="protein sequence ID" value="KAH7252981.1"/>
    <property type="molecule type" value="Genomic_DNA"/>
</dbReference>
<keyword evidence="5 6" id="KW-0472">Membrane</keyword>
<dbReference type="PROSITE" id="PS50920">
    <property type="entry name" value="SOLCAR"/>
    <property type="match status" value="2"/>
</dbReference>
<evidence type="ECO:0000256" key="5">
    <source>
        <dbReference type="ARBA" id="ARBA00023136"/>
    </source>
</evidence>
<dbReference type="InterPro" id="IPR018108">
    <property type="entry name" value="MCP_transmembrane"/>
</dbReference>
<comment type="caution">
    <text evidence="8">The sequence shown here is derived from an EMBL/GenBank/DDBJ whole genome shotgun (WGS) entry which is preliminary data.</text>
</comment>
<keyword evidence="3" id="KW-0999">Mitochondrion inner membrane</keyword>
<proteinExistence type="inferred from homology"/>
<dbReference type="GO" id="GO:0015742">
    <property type="term" value="P:alpha-ketoglutarate transport"/>
    <property type="evidence" value="ECO:0007669"/>
    <property type="project" value="TreeGrafter"/>
</dbReference>
<evidence type="ECO:0000256" key="7">
    <source>
        <dbReference type="RuleBase" id="RU000488"/>
    </source>
</evidence>
<reference evidence="8" key="1">
    <citation type="journal article" date="2021" name="Nat. Commun.">
        <title>Genetic determinants of endophytism in the Arabidopsis root mycobiome.</title>
        <authorList>
            <person name="Mesny F."/>
            <person name="Miyauchi S."/>
            <person name="Thiergart T."/>
            <person name="Pickel B."/>
            <person name="Atanasova L."/>
            <person name="Karlsson M."/>
            <person name="Huettel B."/>
            <person name="Barry K.W."/>
            <person name="Haridas S."/>
            <person name="Chen C."/>
            <person name="Bauer D."/>
            <person name="Andreopoulos W."/>
            <person name="Pangilinan J."/>
            <person name="LaButti K."/>
            <person name="Riley R."/>
            <person name="Lipzen A."/>
            <person name="Clum A."/>
            <person name="Drula E."/>
            <person name="Henrissat B."/>
            <person name="Kohler A."/>
            <person name="Grigoriev I.V."/>
            <person name="Martin F.M."/>
            <person name="Hacquard S."/>
        </authorList>
    </citation>
    <scope>NUCLEOTIDE SEQUENCE</scope>
    <source>
        <strain evidence="8">FSSC 5 MPI-SDFR-AT-0091</strain>
    </source>
</reference>
<sequence>MAAAVADSYAQPALQPRKRKTPWRNLLPRIPYNIGLTTGKVTTLGQPMEVLKTHVGANRNDSLKDAVQKTWARGGVRGFYQGLIPWAWIEASTKGAILILTSTEVEYYAKRHLNADSVIAGGLGGVAGGAAQAYLTMGFTTCMKTVEVTRTKNAMAGARVPGPMEAFFDILRTKGIRGVNRGVNAVALRQITGWSSRIGIARLAETNIRSLKGKSAKDKLSFGETVAASTIGGALSCWNQPFEVVRIEMQSLKADPTRPASPTMVNTAKHILATSGPLGFFRGIVPRIGVASWATICMVGLGDIAKEALASRGHARK</sequence>
<dbReference type="GO" id="GO:0006843">
    <property type="term" value="P:mitochondrial citrate transmembrane transport"/>
    <property type="evidence" value="ECO:0007669"/>
    <property type="project" value="TreeGrafter"/>
</dbReference>
<keyword evidence="3" id="KW-0496">Mitochondrion</keyword>
<evidence type="ECO:0000256" key="3">
    <source>
        <dbReference type="ARBA" id="ARBA00022792"/>
    </source>
</evidence>
<dbReference type="GO" id="GO:0005739">
    <property type="term" value="C:mitochondrion"/>
    <property type="evidence" value="ECO:0007669"/>
    <property type="project" value="TreeGrafter"/>
</dbReference>
<feature type="repeat" description="Solcar" evidence="6">
    <location>
        <begin position="116"/>
        <end position="207"/>
    </location>
</feature>
<dbReference type="InterPro" id="IPR023395">
    <property type="entry name" value="MCP_dom_sf"/>
</dbReference>
<keyword evidence="2 6" id="KW-0812">Transmembrane</keyword>
<feature type="repeat" description="Solcar" evidence="6">
    <location>
        <begin position="220"/>
        <end position="308"/>
    </location>
</feature>
<evidence type="ECO:0000256" key="2">
    <source>
        <dbReference type="ARBA" id="ARBA00022692"/>
    </source>
</evidence>
<gene>
    <name evidence="8" type="ORF">B0J15DRAFT_559878</name>
</gene>
<protein>
    <submittedName>
        <fullName evidence="8">Mitochondrial DNA replication protein</fullName>
    </submittedName>
</protein>
<dbReference type="AlphaFoldDB" id="A0A9P9H929"/>